<proteinExistence type="predicted"/>
<evidence type="ECO:0000313" key="3">
    <source>
        <dbReference type="EMBL" id="CAF1174405.1"/>
    </source>
</evidence>
<keyword evidence="2" id="KW-0472">Membrane</keyword>
<accession>A0A814UDR2</accession>
<gene>
    <name evidence="3" type="ORF">JYZ213_LOCUS25405</name>
</gene>
<keyword evidence="2" id="KW-1133">Transmembrane helix</keyword>
<dbReference type="InterPro" id="IPR028994">
    <property type="entry name" value="Integrin_alpha_N"/>
</dbReference>
<sequence length="927" mass="104383">MIQLCLGFRNRCGALIMKIKKKICELDLFPTIPPSQDEKILRRNRRLTRIYLTLLFISLLTIAIYTLITQDTITVNVKSPSLSRYSELITQYPLTFQCSCSNVTVKYGKFITQIKPHYHSICSSDFFSPDRFETIWSGERQDAWKYYDDSDEDDFRTWVKAQLEAVSKMCTISEKILNSSLTVWLQKDFVTARIISHNEFETQIKESMAELKKTIANELVLLVKLIQVTNVANQLATRQSSNWQFVVSLGYNLFSYSELDLLDPKIHQNALHALTLPKIYNEDNCSCALQLNCSKFSSFRYRVSNRLARQILPNFRTGCMPMNSLLQSSFSCFFNETCLYLLQTSIYFANSFPVTLLTDSSHSSSNRTTETIFSQTFVEKWSENASFEDYYKACAPRFCQYSYSSTFNEVYFITKTLAIFGGLSKVLHFALSWITRIVIKILNYKKKIKVTPQSNVVAVDVNDANPQMISNELVTTVEINDSPVQEQIEIPKNRTDRIIMICLCLLVLIAIVVASVILIKKRNTKYVSPTVPITTVVSNAPIMESTTTTASIQSCYMTLVYQSEVYPIGGDAKSLIIHDFNRDSFLDLAVTNHGNHTFSILFGNGNGTFRTQQTYSTGNQSYPWGITAADFNNDSFPDIAVTLSTTNQIAIFFGIAWNGSFTTVPHMFTAPYGTANTIVHVIEANDLNDDGFIDLLVGSRPKIGFTVDGYLSAGLNHGNARQYAYTRVGSNQVWNVESVVIGDFDNDGKHKDISVCSVDDVVITLTDIAYKKDESGASNISGNIIHGKPQTIIKGRFNDDELDDMALVAPESNTLHILLADGDGNFSQQIYHTDNYPVSVVRINFNNDSMDDLAILTCNQTITIYLGTKLGIFFDHNKISFNISENSGKQCFQLLKVADLNHDGKDDLVFISPDTERIRVLLSASCD</sequence>
<feature type="transmembrane region" description="Helical" evidence="2">
    <location>
        <begin position="50"/>
        <end position="68"/>
    </location>
</feature>
<name>A0A814UDR2_9BILA</name>
<keyword evidence="1" id="KW-0732">Signal</keyword>
<keyword evidence="2" id="KW-0812">Transmembrane</keyword>
<dbReference type="SUPFAM" id="SSF69318">
    <property type="entry name" value="Integrin alpha N-terminal domain"/>
    <property type="match status" value="2"/>
</dbReference>
<dbReference type="Gene3D" id="2.130.10.130">
    <property type="entry name" value="Integrin alpha, N-terminal"/>
    <property type="match status" value="2"/>
</dbReference>
<dbReference type="EMBL" id="CAJNOG010000324">
    <property type="protein sequence ID" value="CAF1174405.1"/>
    <property type="molecule type" value="Genomic_DNA"/>
</dbReference>
<dbReference type="AlphaFoldDB" id="A0A814UDR2"/>
<evidence type="ECO:0000256" key="2">
    <source>
        <dbReference type="SAM" id="Phobius"/>
    </source>
</evidence>
<feature type="transmembrane region" description="Helical" evidence="2">
    <location>
        <begin position="417"/>
        <end position="439"/>
    </location>
</feature>
<evidence type="ECO:0000313" key="4">
    <source>
        <dbReference type="Proteomes" id="UP000663845"/>
    </source>
</evidence>
<dbReference type="Pfam" id="PF13517">
    <property type="entry name" value="FG-GAP_3"/>
    <property type="match status" value="2"/>
</dbReference>
<protein>
    <submittedName>
        <fullName evidence="3">Uncharacterized protein</fullName>
    </submittedName>
</protein>
<feature type="transmembrane region" description="Helical" evidence="2">
    <location>
        <begin position="498"/>
        <end position="519"/>
    </location>
</feature>
<comment type="caution">
    <text evidence="3">The sequence shown here is derived from an EMBL/GenBank/DDBJ whole genome shotgun (WGS) entry which is preliminary data.</text>
</comment>
<reference evidence="3" key="1">
    <citation type="submission" date="2021-02" db="EMBL/GenBank/DDBJ databases">
        <authorList>
            <person name="Nowell W R."/>
        </authorList>
    </citation>
    <scope>NUCLEOTIDE SEQUENCE</scope>
</reference>
<dbReference type="PANTHER" id="PTHR46580">
    <property type="entry name" value="SENSOR KINASE-RELATED"/>
    <property type="match status" value="1"/>
</dbReference>
<dbReference type="InterPro" id="IPR013517">
    <property type="entry name" value="FG-GAP"/>
</dbReference>
<evidence type="ECO:0000256" key="1">
    <source>
        <dbReference type="ARBA" id="ARBA00022729"/>
    </source>
</evidence>
<organism evidence="3 4">
    <name type="scientific">Adineta steineri</name>
    <dbReference type="NCBI Taxonomy" id="433720"/>
    <lineage>
        <taxon>Eukaryota</taxon>
        <taxon>Metazoa</taxon>
        <taxon>Spiralia</taxon>
        <taxon>Gnathifera</taxon>
        <taxon>Rotifera</taxon>
        <taxon>Eurotatoria</taxon>
        <taxon>Bdelloidea</taxon>
        <taxon>Adinetida</taxon>
        <taxon>Adinetidae</taxon>
        <taxon>Adineta</taxon>
    </lineage>
</organism>
<dbReference type="Proteomes" id="UP000663845">
    <property type="component" value="Unassembled WGS sequence"/>
</dbReference>